<dbReference type="PANTHER" id="PTHR10822:SF29">
    <property type="entry name" value="DIVISION ABNORMALLY DELAYED PROTEIN"/>
    <property type="match status" value="1"/>
</dbReference>
<evidence type="ECO:0008006" key="17">
    <source>
        <dbReference type="Google" id="ProtNLM"/>
    </source>
</evidence>
<dbReference type="InterPro" id="IPR001863">
    <property type="entry name" value="Glypican"/>
</dbReference>
<evidence type="ECO:0000256" key="14">
    <source>
        <dbReference type="SAM" id="SignalP"/>
    </source>
</evidence>
<sequence length="627" mass="69433">MLIKQLTILILINCVWCVVGKNTRYKRQQQDDVSITSSSGNSNKRHHQQQQGSCGSVIPFFMARNISIDAEEIDNNQGPICGGKCCNTATESQLKHHSERDFANLLGHNSKSLLGPLSRTSAMLQNHVWDLADQSQNKTLHLFAQVYQGMAGLAQPSIDTLYRDVREYVRADDVTTVTRTPDDIQKSVDRFFTELFPLAYHHQSGLTSDNFFTTKYKQCLKDNIQIISPFGDFPKEVSDTLAKSLENTRRLLEALQVGIAVLNATNHLILQEQGSASTECHLALMRMTYCSKCQGFKSTRPCSGYCLNVLRGCTSKYVNELDLPWNGYVEGIESLVMALRKSNVATASSSASNNGATSSGVDSALRNLDTQISSAIMYFMVKIGDIDRKIKMNCKIPETSPIQKDRLLENNTSVKGIFTKNGVSRSFPHFPEIQLAAFLSTISNTKGFYGDLADNLCKDPAFVELKDKECWNGERIGEYTKTVVGIAANTQKYNPEVKIVANIQQMDPKIASLVDNLRHVHHMALNTLAPNYSEADYNMQRDGVDGSGSGNGPDTDVDDDEFSRGSGSGHGPIDTDIDITGPRKTDFFDHNNVDKPDQTSSVDRGAANVPGSYIVLITLCWLIWISF</sequence>
<evidence type="ECO:0000256" key="6">
    <source>
        <dbReference type="ARBA" id="ARBA00022974"/>
    </source>
</evidence>
<keyword evidence="3" id="KW-1003">Cell membrane</keyword>
<accession>A0ABD1E915</accession>
<evidence type="ECO:0000256" key="4">
    <source>
        <dbReference type="ARBA" id="ARBA00022622"/>
    </source>
</evidence>
<dbReference type="EMBL" id="JBDJPC010000009">
    <property type="protein sequence ID" value="KAL1491153.1"/>
    <property type="molecule type" value="Genomic_DNA"/>
</dbReference>
<keyword evidence="6 12" id="KW-0654">Proteoglycan</keyword>
<keyword evidence="10 12" id="KW-0449">Lipoprotein</keyword>
<dbReference type="PANTHER" id="PTHR10822">
    <property type="entry name" value="GLYPICAN"/>
    <property type="match status" value="1"/>
</dbReference>
<evidence type="ECO:0000256" key="9">
    <source>
        <dbReference type="ARBA" id="ARBA00023207"/>
    </source>
</evidence>
<evidence type="ECO:0000256" key="5">
    <source>
        <dbReference type="ARBA" id="ARBA00022729"/>
    </source>
</evidence>
<evidence type="ECO:0000256" key="12">
    <source>
        <dbReference type="RuleBase" id="RU003519"/>
    </source>
</evidence>
<feature type="signal peptide" evidence="14">
    <location>
        <begin position="1"/>
        <end position="20"/>
    </location>
</feature>
<organism evidence="15 16">
    <name type="scientific">Hypothenemus hampei</name>
    <name type="common">Coffee berry borer</name>
    <dbReference type="NCBI Taxonomy" id="57062"/>
    <lineage>
        <taxon>Eukaryota</taxon>
        <taxon>Metazoa</taxon>
        <taxon>Ecdysozoa</taxon>
        <taxon>Arthropoda</taxon>
        <taxon>Hexapoda</taxon>
        <taxon>Insecta</taxon>
        <taxon>Pterygota</taxon>
        <taxon>Neoptera</taxon>
        <taxon>Endopterygota</taxon>
        <taxon>Coleoptera</taxon>
        <taxon>Polyphaga</taxon>
        <taxon>Cucujiformia</taxon>
        <taxon>Curculionidae</taxon>
        <taxon>Scolytinae</taxon>
        <taxon>Hypothenemus</taxon>
    </lineage>
</organism>
<evidence type="ECO:0000256" key="11">
    <source>
        <dbReference type="RuleBase" id="RU003518"/>
    </source>
</evidence>
<dbReference type="Pfam" id="PF01153">
    <property type="entry name" value="Glypican"/>
    <property type="match status" value="1"/>
</dbReference>
<feature type="chain" id="PRO_5044748847" description="Division abnormally delayed protein" evidence="14">
    <location>
        <begin position="21"/>
        <end position="627"/>
    </location>
</feature>
<keyword evidence="9 12" id="KW-0357">Heparan sulfate</keyword>
<dbReference type="AlphaFoldDB" id="A0ABD1E915"/>
<feature type="compositionally biased region" description="Basic and acidic residues" evidence="13">
    <location>
        <begin position="581"/>
        <end position="597"/>
    </location>
</feature>
<keyword evidence="7 12" id="KW-0472">Membrane</keyword>
<comment type="similarity">
    <text evidence="2 11">Belongs to the glypican family.</text>
</comment>
<evidence type="ECO:0000256" key="1">
    <source>
        <dbReference type="ARBA" id="ARBA00004609"/>
    </source>
</evidence>
<evidence type="ECO:0000256" key="3">
    <source>
        <dbReference type="ARBA" id="ARBA00022475"/>
    </source>
</evidence>
<name>A0ABD1E915_HYPHA</name>
<dbReference type="Proteomes" id="UP001566132">
    <property type="component" value="Unassembled WGS sequence"/>
</dbReference>
<gene>
    <name evidence="15" type="ORF">ABEB36_011793</name>
</gene>
<protein>
    <recommendedName>
        <fullName evidence="17">Division abnormally delayed protein</fullName>
    </recommendedName>
</protein>
<evidence type="ECO:0000256" key="7">
    <source>
        <dbReference type="ARBA" id="ARBA00023136"/>
    </source>
</evidence>
<dbReference type="GO" id="GO:0098552">
    <property type="term" value="C:side of membrane"/>
    <property type="evidence" value="ECO:0007669"/>
    <property type="project" value="UniProtKB-KW"/>
</dbReference>
<reference evidence="15 16" key="1">
    <citation type="submission" date="2024-05" db="EMBL/GenBank/DDBJ databases">
        <title>Genetic variation in Jamaican populations of the coffee berry borer (Hypothenemus hampei).</title>
        <authorList>
            <person name="Errbii M."/>
            <person name="Myrie A."/>
        </authorList>
    </citation>
    <scope>NUCLEOTIDE SEQUENCE [LARGE SCALE GENOMIC DNA]</scope>
    <source>
        <strain evidence="15">JA-Hopewell-2020-01-JO</strain>
        <tissue evidence="15">Whole body</tissue>
    </source>
</reference>
<comment type="caution">
    <text evidence="15">The sequence shown here is derived from an EMBL/GenBank/DDBJ whole genome shotgun (WGS) entry which is preliminary data.</text>
</comment>
<keyword evidence="5 14" id="KW-0732">Signal</keyword>
<feature type="region of interest" description="Disordered" evidence="13">
    <location>
        <begin position="29"/>
        <end position="52"/>
    </location>
</feature>
<evidence type="ECO:0000256" key="13">
    <source>
        <dbReference type="SAM" id="MobiDB-lite"/>
    </source>
</evidence>
<evidence type="ECO:0000256" key="10">
    <source>
        <dbReference type="ARBA" id="ARBA00023288"/>
    </source>
</evidence>
<keyword evidence="4 12" id="KW-0336">GPI-anchor</keyword>
<comment type="subcellular location">
    <subcellularLocation>
        <location evidence="1 12">Cell membrane</location>
        <topology evidence="1 12">Lipid-anchor</topology>
        <topology evidence="1 12">GPI-anchor</topology>
    </subcellularLocation>
</comment>
<evidence type="ECO:0000313" key="15">
    <source>
        <dbReference type="EMBL" id="KAL1491153.1"/>
    </source>
</evidence>
<keyword evidence="16" id="KW-1185">Reference proteome</keyword>
<proteinExistence type="inferred from homology"/>
<dbReference type="GO" id="GO:0005886">
    <property type="term" value="C:plasma membrane"/>
    <property type="evidence" value="ECO:0007669"/>
    <property type="project" value="UniProtKB-SubCell"/>
</dbReference>
<keyword evidence="8" id="KW-0325">Glycoprotein</keyword>
<feature type="region of interest" description="Disordered" evidence="13">
    <location>
        <begin position="537"/>
        <end position="604"/>
    </location>
</feature>
<feature type="compositionally biased region" description="Polar residues" evidence="13">
    <location>
        <begin position="31"/>
        <end position="42"/>
    </location>
</feature>
<comment type="function">
    <text evidence="12">Cell surface proteoglycan.</text>
</comment>
<evidence type="ECO:0000313" key="16">
    <source>
        <dbReference type="Proteomes" id="UP001566132"/>
    </source>
</evidence>
<evidence type="ECO:0000256" key="2">
    <source>
        <dbReference type="ARBA" id="ARBA00010260"/>
    </source>
</evidence>
<evidence type="ECO:0000256" key="8">
    <source>
        <dbReference type="ARBA" id="ARBA00023180"/>
    </source>
</evidence>